<dbReference type="InterPro" id="IPR001357">
    <property type="entry name" value="BRCT_dom"/>
</dbReference>
<keyword evidence="1 10" id="KW-0436">Ligase</keyword>
<feature type="binding site" evidence="10">
    <location>
        <position position="304"/>
    </location>
    <ligand>
        <name>NAD(+)</name>
        <dbReference type="ChEBI" id="CHEBI:57540"/>
    </ligand>
</feature>
<comment type="function">
    <text evidence="10">DNA ligase that catalyzes the formation of phosphodiester linkages between 5'-phosphoryl and 3'-hydroxyl groups in double-stranded DNA using NAD as a coenzyme and as the energy source for the reaction. It is essential for DNA replication and repair of damaged DNA.</text>
</comment>
<dbReference type="SUPFAM" id="SSF47781">
    <property type="entry name" value="RuvA domain 2-like"/>
    <property type="match status" value="1"/>
</dbReference>
<dbReference type="InterPro" id="IPR004150">
    <property type="entry name" value="NAD_DNA_ligase_OB"/>
</dbReference>
<dbReference type="GO" id="GO:0046872">
    <property type="term" value="F:metal ion binding"/>
    <property type="evidence" value="ECO:0007669"/>
    <property type="project" value="UniProtKB-KW"/>
</dbReference>
<dbReference type="GO" id="GO:0006260">
    <property type="term" value="P:DNA replication"/>
    <property type="evidence" value="ECO:0007669"/>
    <property type="project" value="UniProtKB-KW"/>
</dbReference>
<feature type="binding site" evidence="10">
    <location>
        <position position="417"/>
    </location>
    <ligand>
        <name>Zn(2+)</name>
        <dbReference type="ChEBI" id="CHEBI:29105"/>
    </ligand>
</feature>
<keyword evidence="2 10" id="KW-0235">DNA replication</keyword>
<feature type="active site" description="N6-AMP-lysine intermediate" evidence="10">
    <location>
        <position position="106"/>
    </location>
</feature>
<comment type="cofactor">
    <cofactor evidence="10">
        <name>Mg(2+)</name>
        <dbReference type="ChEBI" id="CHEBI:18420"/>
    </cofactor>
    <cofactor evidence="10">
        <name>Mn(2+)</name>
        <dbReference type="ChEBI" id="CHEBI:29035"/>
    </cofactor>
</comment>
<dbReference type="EC" id="6.5.1.2" evidence="10"/>
<dbReference type="PROSITE" id="PS50172">
    <property type="entry name" value="BRCT"/>
    <property type="match status" value="1"/>
</dbReference>
<dbReference type="GO" id="GO:0006281">
    <property type="term" value="P:DNA repair"/>
    <property type="evidence" value="ECO:0007669"/>
    <property type="project" value="UniProtKB-KW"/>
</dbReference>
<dbReference type="Proteomes" id="UP000681343">
    <property type="component" value="Plasmid pMM35_02"/>
</dbReference>
<dbReference type="InterPro" id="IPR036420">
    <property type="entry name" value="BRCT_dom_sf"/>
</dbReference>
<dbReference type="SUPFAM" id="SSF50249">
    <property type="entry name" value="Nucleic acid-binding proteins"/>
    <property type="match status" value="1"/>
</dbReference>
<dbReference type="SUPFAM" id="SSF52113">
    <property type="entry name" value="BRCT domain"/>
    <property type="match status" value="1"/>
</dbReference>
<dbReference type="InterPro" id="IPR013839">
    <property type="entry name" value="DNAligase_adenylation"/>
</dbReference>
<evidence type="ECO:0000313" key="13">
    <source>
        <dbReference type="Proteomes" id="UP000681343"/>
    </source>
</evidence>
<keyword evidence="5 10" id="KW-0862">Zinc</keyword>
<feature type="binding site" evidence="10">
    <location>
        <position position="161"/>
    </location>
    <ligand>
        <name>NAD(+)</name>
        <dbReference type="ChEBI" id="CHEBI:57540"/>
    </ligand>
</feature>
<dbReference type="EMBL" id="AP023417">
    <property type="protein sequence ID" value="BCK80223.1"/>
    <property type="molecule type" value="Genomic_DNA"/>
</dbReference>
<evidence type="ECO:0000256" key="10">
    <source>
        <dbReference type="HAMAP-Rule" id="MF_01588"/>
    </source>
</evidence>
<gene>
    <name evidence="10 12" type="primary">ligA</name>
    <name evidence="12" type="ORF">MM35RIKEN_24150</name>
</gene>
<evidence type="ECO:0000256" key="8">
    <source>
        <dbReference type="ARBA" id="ARBA00023211"/>
    </source>
</evidence>
<keyword evidence="8 10" id="KW-0464">Manganese</keyword>
<feature type="binding site" evidence="10">
    <location>
        <position position="422"/>
    </location>
    <ligand>
        <name>Zn(2+)</name>
        <dbReference type="ChEBI" id="CHEBI:29105"/>
    </ligand>
</feature>
<sequence>MANAVEMSTMRKLVAQLNQYRHEYYNLNAPSVADDVYDYMYDELLALEEHTGVCMANSPTQTVGYPVVSALPKVAHDIPLLSLDKTKSIEDLIAFQAGRTVDLSLKLDGLTTELIYENGQLIRLSTRGDGSIGENITHNAKAISGIPERIPYEDRLVVVGESFIHNSDFESLKSITDSAGNPYKNSRNLAAGSIRAFDAAICAQRHVSFLPFSVLEGFEEYTDWANGKHARLLKLTEFGFGVIHAVQLQDGDKAQYEQLIAQMREAAEMSDLPIDGLVLTYDEVDYSRTCGRTGHHFKDGLAFKFEDELYESVLRDIEWTPSRTGEIAPVAVLDSVVIDGCTVSRASLHNLSFIESLELMPGCRVLVSKRNMIIPHIEENLERGHFDLDAVTPKHCPCCGAETRFHITDGGKKALFCDNPDCAMRKLRRFVHFASKKAMDIEGLSEATLERLIARGWLHSFTDVYRLDHYMQEIICMDGFGEKSWDNLWGAIQRSRNTTFERYLIAMDIPMIGNHASKVLAKQFGSSPSAFEEAVENDFDFSQLPDFGETLRQNIHQWFAQEENRILWEELQEMVTIQTVTTETHSMEDNPFVGCTMVVTGKVEPYTRSGINAKIESLGAVAGSSVTKKTDYLICGENAGSKLDKARALGIRVLSPGEFFRMIGE</sequence>
<dbReference type="PIRSF" id="PIRSF001604">
    <property type="entry name" value="LigA"/>
    <property type="match status" value="1"/>
</dbReference>
<dbReference type="SMART" id="SM00292">
    <property type="entry name" value="BRCT"/>
    <property type="match status" value="1"/>
</dbReference>
<dbReference type="KEGG" id="vfa:MM35RIKEN_24150"/>
<dbReference type="GO" id="GO:0003911">
    <property type="term" value="F:DNA ligase (NAD+) activity"/>
    <property type="evidence" value="ECO:0007669"/>
    <property type="project" value="UniProtKB-UniRule"/>
</dbReference>
<dbReference type="Gene3D" id="3.30.470.30">
    <property type="entry name" value="DNA ligase/mRNA capping enzyme"/>
    <property type="match status" value="1"/>
</dbReference>
<dbReference type="NCBIfam" id="TIGR00575">
    <property type="entry name" value="dnlj"/>
    <property type="match status" value="1"/>
</dbReference>
<dbReference type="Pfam" id="PF03120">
    <property type="entry name" value="OB_DNA_ligase"/>
    <property type="match status" value="1"/>
</dbReference>
<dbReference type="SMART" id="SM00532">
    <property type="entry name" value="LIGANc"/>
    <property type="match status" value="1"/>
</dbReference>
<dbReference type="CDD" id="cd17748">
    <property type="entry name" value="BRCT_DNA_ligase_like"/>
    <property type="match status" value="1"/>
</dbReference>
<keyword evidence="3 10" id="KW-0479">Metal-binding</keyword>
<dbReference type="Pfam" id="PF01653">
    <property type="entry name" value="DNA_ligase_aden"/>
    <property type="match status" value="1"/>
</dbReference>
<reference evidence="12" key="1">
    <citation type="submission" date="2020-09" db="EMBL/GenBank/DDBJ databases">
        <title>New species isolated from human feces.</title>
        <authorList>
            <person name="Kitahara M."/>
            <person name="Shigeno Y."/>
            <person name="Shime M."/>
            <person name="Matsumoto Y."/>
            <person name="Nakamura S."/>
            <person name="Motooka D."/>
            <person name="Fukuoka S."/>
            <person name="Nishikawa H."/>
            <person name="Benno Y."/>
        </authorList>
    </citation>
    <scope>NUCLEOTIDE SEQUENCE</scope>
    <source>
        <strain evidence="12">MM35</strain>
        <plasmid evidence="12">pMM35_02</plasmid>
    </source>
</reference>
<keyword evidence="10" id="KW-0460">Magnesium</keyword>
<comment type="caution">
    <text evidence="10">Lacks conserved residue(s) required for the propagation of feature annotation.</text>
</comment>
<feature type="domain" description="BRCT" evidence="11">
    <location>
        <begin position="587"/>
        <end position="665"/>
    </location>
</feature>
<evidence type="ECO:0000256" key="5">
    <source>
        <dbReference type="ARBA" id="ARBA00022833"/>
    </source>
</evidence>
<feature type="binding site" evidence="10">
    <location>
        <begin position="34"/>
        <end position="38"/>
    </location>
    <ligand>
        <name>NAD(+)</name>
        <dbReference type="ChEBI" id="CHEBI:57540"/>
    </ligand>
</feature>
<evidence type="ECO:0000256" key="6">
    <source>
        <dbReference type="ARBA" id="ARBA00023027"/>
    </source>
</evidence>
<feature type="binding site" evidence="10">
    <location>
        <position position="127"/>
    </location>
    <ligand>
        <name>NAD(+)</name>
        <dbReference type="ChEBI" id="CHEBI:57540"/>
    </ligand>
</feature>
<evidence type="ECO:0000256" key="9">
    <source>
        <dbReference type="ARBA" id="ARBA00034005"/>
    </source>
</evidence>
<dbReference type="InterPro" id="IPR001679">
    <property type="entry name" value="DNA_ligase"/>
</dbReference>
<evidence type="ECO:0000256" key="1">
    <source>
        <dbReference type="ARBA" id="ARBA00022598"/>
    </source>
</evidence>
<feature type="binding site" evidence="10">
    <location>
        <position position="399"/>
    </location>
    <ligand>
        <name>Zn(2+)</name>
        <dbReference type="ChEBI" id="CHEBI:29105"/>
    </ligand>
</feature>
<dbReference type="HAMAP" id="MF_01588">
    <property type="entry name" value="DNA_ligase_A"/>
    <property type="match status" value="1"/>
</dbReference>
<dbReference type="Gene3D" id="3.40.50.10190">
    <property type="entry name" value="BRCT domain"/>
    <property type="match status" value="1"/>
</dbReference>
<dbReference type="InterPro" id="IPR012340">
    <property type="entry name" value="NA-bd_OB-fold"/>
</dbReference>
<accession>A0A810Q6E6</accession>
<evidence type="ECO:0000313" key="12">
    <source>
        <dbReference type="EMBL" id="BCK80223.1"/>
    </source>
</evidence>
<keyword evidence="6 10" id="KW-0520">NAD</keyword>
<evidence type="ECO:0000256" key="2">
    <source>
        <dbReference type="ARBA" id="ARBA00022705"/>
    </source>
</evidence>
<dbReference type="InterPro" id="IPR013840">
    <property type="entry name" value="DNAligase_N"/>
</dbReference>
<organism evidence="12 13">
    <name type="scientific">Vescimonas fastidiosa</name>
    <dbReference type="NCBI Taxonomy" id="2714353"/>
    <lineage>
        <taxon>Bacteria</taxon>
        <taxon>Bacillati</taxon>
        <taxon>Bacillota</taxon>
        <taxon>Clostridia</taxon>
        <taxon>Eubacteriales</taxon>
        <taxon>Oscillospiraceae</taxon>
        <taxon>Vescimonas</taxon>
    </lineage>
</organism>
<keyword evidence="4 10" id="KW-0227">DNA damage</keyword>
<evidence type="ECO:0000256" key="7">
    <source>
        <dbReference type="ARBA" id="ARBA00023204"/>
    </source>
</evidence>
<protein>
    <recommendedName>
        <fullName evidence="10">DNA ligase</fullName>
        <ecNumber evidence="10">6.5.1.2</ecNumber>
    </recommendedName>
    <alternativeName>
        <fullName evidence="10">Polydeoxyribonucleotide synthase [NAD(+)]</fullName>
    </alternativeName>
</protein>
<dbReference type="AlphaFoldDB" id="A0A810Q6E6"/>
<keyword evidence="12" id="KW-0614">Plasmid</keyword>
<proteinExistence type="inferred from homology"/>
<dbReference type="Gene3D" id="2.40.50.140">
    <property type="entry name" value="Nucleic acid-binding proteins"/>
    <property type="match status" value="1"/>
</dbReference>
<keyword evidence="7 10" id="KW-0234">DNA repair</keyword>
<dbReference type="Gene3D" id="1.10.287.610">
    <property type="entry name" value="Helix hairpin bin"/>
    <property type="match status" value="1"/>
</dbReference>
<evidence type="ECO:0000256" key="4">
    <source>
        <dbReference type="ARBA" id="ARBA00022763"/>
    </source>
</evidence>
<comment type="similarity">
    <text evidence="10">Belongs to the NAD-dependent DNA ligase family. LigA subfamily.</text>
</comment>
<feature type="binding site" evidence="10">
    <location>
        <begin position="82"/>
        <end position="83"/>
    </location>
    <ligand>
        <name>NAD(+)</name>
        <dbReference type="ChEBI" id="CHEBI:57540"/>
    </ligand>
</feature>
<dbReference type="Gene3D" id="1.10.150.20">
    <property type="entry name" value="5' to 3' exonuclease, C-terminal subdomain"/>
    <property type="match status" value="2"/>
</dbReference>
<dbReference type="NCBIfam" id="NF005932">
    <property type="entry name" value="PRK07956.1"/>
    <property type="match status" value="1"/>
</dbReference>
<keyword evidence="13" id="KW-1185">Reference proteome</keyword>
<dbReference type="InterPro" id="IPR010994">
    <property type="entry name" value="RuvA_2-like"/>
</dbReference>
<name>A0A810Q6E6_9FIRM</name>
<evidence type="ECO:0000259" key="11">
    <source>
        <dbReference type="PROSITE" id="PS50172"/>
    </source>
</evidence>
<feature type="binding site" evidence="10">
    <location>
        <position position="396"/>
    </location>
    <ligand>
        <name>Zn(2+)</name>
        <dbReference type="ChEBI" id="CHEBI:29105"/>
    </ligand>
</feature>
<evidence type="ECO:0000256" key="3">
    <source>
        <dbReference type="ARBA" id="ARBA00022723"/>
    </source>
</evidence>
<dbReference type="SUPFAM" id="SSF56091">
    <property type="entry name" value="DNA ligase/mRNA capping enzyme, catalytic domain"/>
    <property type="match status" value="1"/>
</dbReference>
<dbReference type="Pfam" id="PF00533">
    <property type="entry name" value="BRCT"/>
    <property type="match status" value="1"/>
</dbReference>
<comment type="catalytic activity">
    <reaction evidence="9 10">
        <text>NAD(+) + (deoxyribonucleotide)n-3'-hydroxyl + 5'-phospho-(deoxyribonucleotide)m = (deoxyribonucleotide)n+m + AMP + beta-nicotinamide D-nucleotide.</text>
        <dbReference type="EC" id="6.5.1.2"/>
    </reaction>
</comment>
<geneLocation type="plasmid" evidence="12 13">
    <name>pMM35_02</name>
</geneLocation>
<dbReference type="RefSeq" id="WP_228738176.1">
    <property type="nucleotide sequence ID" value="NZ_AP023417.1"/>
</dbReference>